<protein>
    <recommendedName>
        <fullName evidence="6">Exostosin GT47 domain-containing protein</fullName>
    </recommendedName>
</protein>
<comment type="caution">
    <text evidence="7">The sequence shown here is derived from an EMBL/GenBank/DDBJ whole genome shotgun (WGS) entry which is preliminary data.</text>
</comment>
<comment type="similarity">
    <text evidence="2">Belongs to the glycosyltransferase 47 family.</text>
</comment>
<dbReference type="Proteomes" id="UP001630127">
    <property type="component" value="Unassembled WGS sequence"/>
</dbReference>
<dbReference type="GO" id="GO:0000139">
    <property type="term" value="C:Golgi membrane"/>
    <property type="evidence" value="ECO:0007669"/>
    <property type="project" value="UniProtKB-SubCell"/>
</dbReference>
<evidence type="ECO:0000313" key="7">
    <source>
        <dbReference type="EMBL" id="KAL3502609.1"/>
    </source>
</evidence>
<proteinExistence type="inferred from homology"/>
<accession>A0ABD2Y9F7</accession>
<evidence type="ECO:0000256" key="4">
    <source>
        <dbReference type="ARBA" id="ARBA00022968"/>
    </source>
</evidence>
<evidence type="ECO:0000256" key="2">
    <source>
        <dbReference type="ARBA" id="ARBA00010271"/>
    </source>
</evidence>
<keyword evidence="3" id="KW-0808">Transferase</keyword>
<evidence type="ECO:0000313" key="8">
    <source>
        <dbReference type="Proteomes" id="UP001630127"/>
    </source>
</evidence>
<sequence length="411" mass="47815">MQKAVENLIKELNAESLRRRGKERDKKMEKIEGGLARARALIREAVSNGSQQLAVNDADFIPQGEIYRNPYVFHRSYLLMERLFKMFIYEEGEPPLFHYGPCRDIYSLEGILLGLMEKNVRFRTYNPDEAHVYFLPFSVVKILEHLLHPIIRDKAVLERVIGDYVHVISTKYPYWNRSLGADHLMLSCHDWGPRATWYVHQLYFTSIRALCNANTSEFFNPRKDVSFPEINLQTGEIAGVTGGLPPSNRTVLAFFAGGYHGRIRPALFQHWKDKDDDIKVYEKLPDNISYHEMMKKSKYCLCPSGHEVASPRIVEAIYAECVPVLISQDYILPFSDVLDWNSFSVQVSVNELPNLKNILSGISEDRYRGLHNRVKQVQRHFLINDPPKRYDVFHMVVHSIWLRRLNVRIYG</sequence>
<dbReference type="InterPro" id="IPR004263">
    <property type="entry name" value="Exostosin"/>
</dbReference>
<feature type="domain" description="Exostosin GT47" evidence="6">
    <location>
        <begin position="82"/>
        <end position="360"/>
    </location>
</feature>
<dbReference type="InterPro" id="IPR040911">
    <property type="entry name" value="Exostosin_GT47"/>
</dbReference>
<dbReference type="GO" id="GO:0016757">
    <property type="term" value="F:glycosyltransferase activity"/>
    <property type="evidence" value="ECO:0007669"/>
    <property type="project" value="UniProtKB-KW"/>
</dbReference>
<keyword evidence="3" id="KW-0328">Glycosyltransferase</keyword>
<gene>
    <name evidence="7" type="ORF">ACH5RR_037058</name>
</gene>
<keyword evidence="4" id="KW-0812">Transmembrane</keyword>
<keyword evidence="8" id="KW-1185">Reference proteome</keyword>
<evidence type="ECO:0000256" key="1">
    <source>
        <dbReference type="ARBA" id="ARBA00004323"/>
    </source>
</evidence>
<keyword evidence="4" id="KW-0735">Signal-anchor</keyword>
<dbReference type="Pfam" id="PF03016">
    <property type="entry name" value="Exostosin_GT47"/>
    <property type="match status" value="1"/>
</dbReference>
<organism evidence="7 8">
    <name type="scientific">Cinchona calisaya</name>
    <dbReference type="NCBI Taxonomy" id="153742"/>
    <lineage>
        <taxon>Eukaryota</taxon>
        <taxon>Viridiplantae</taxon>
        <taxon>Streptophyta</taxon>
        <taxon>Embryophyta</taxon>
        <taxon>Tracheophyta</taxon>
        <taxon>Spermatophyta</taxon>
        <taxon>Magnoliopsida</taxon>
        <taxon>eudicotyledons</taxon>
        <taxon>Gunneridae</taxon>
        <taxon>Pentapetalae</taxon>
        <taxon>asterids</taxon>
        <taxon>lamiids</taxon>
        <taxon>Gentianales</taxon>
        <taxon>Rubiaceae</taxon>
        <taxon>Cinchonoideae</taxon>
        <taxon>Cinchoneae</taxon>
        <taxon>Cinchona</taxon>
    </lineage>
</organism>
<evidence type="ECO:0000256" key="5">
    <source>
        <dbReference type="ARBA" id="ARBA00023034"/>
    </source>
</evidence>
<reference evidence="7 8" key="1">
    <citation type="submission" date="2024-11" db="EMBL/GenBank/DDBJ databases">
        <title>A near-complete genome assembly of Cinchona calisaya.</title>
        <authorList>
            <person name="Lian D.C."/>
            <person name="Zhao X.W."/>
            <person name="Wei L."/>
        </authorList>
    </citation>
    <scope>NUCLEOTIDE SEQUENCE [LARGE SCALE GENOMIC DNA]</scope>
    <source>
        <tissue evidence="7">Nenye</tissue>
    </source>
</reference>
<dbReference type="PANTHER" id="PTHR11062">
    <property type="entry name" value="EXOSTOSIN HEPARAN SULFATE GLYCOSYLTRANSFERASE -RELATED"/>
    <property type="match status" value="1"/>
</dbReference>
<comment type="subcellular location">
    <subcellularLocation>
        <location evidence="1">Golgi apparatus membrane</location>
        <topology evidence="1">Single-pass type II membrane protein</topology>
    </subcellularLocation>
</comment>
<keyword evidence="5" id="KW-0333">Golgi apparatus</keyword>
<dbReference type="EMBL" id="JBJUIK010000015">
    <property type="protein sequence ID" value="KAL3502609.1"/>
    <property type="molecule type" value="Genomic_DNA"/>
</dbReference>
<evidence type="ECO:0000256" key="3">
    <source>
        <dbReference type="ARBA" id="ARBA00022676"/>
    </source>
</evidence>
<name>A0ABD2Y9F7_9GENT</name>
<dbReference type="AlphaFoldDB" id="A0ABD2Y9F7"/>
<dbReference type="PANTHER" id="PTHR11062:SF217">
    <property type="entry name" value="EXOSTOSIN FAMILY PROTEIN"/>
    <property type="match status" value="1"/>
</dbReference>
<evidence type="ECO:0000259" key="6">
    <source>
        <dbReference type="Pfam" id="PF03016"/>
    </source>
</evidence>